<reference evidence="2 3" key="1">
    <citation type="journal article" date="2014" name="PLoS Genet.">
        <title>The Genome of Spironucleus salmonicida Highlights a Fish Pathogen Adapted to Fluctuating Environments.</title>
        <authorList>
            <person name="Xu F."/>
            <person name="Jerlstrom-Hultqvist J."/>
            <person name="Einarsson E."/>
            <person name="Astvaldsson A."/>
            <person name="Svard S.G."/>
            <person name="Andersson J.O."/>
        </authorList>
    </citation>
    <scope>NUCLEOTIDE SEQUENCE</scope>
    <source>
        <strain evidence="3">ATCC 50377</strain>
    </source>
</reference>
<name>V6LBJ9_9EUKA</name>
<accession>V6LBJ9</accession>
<dbReference type="Proteomes" id="UP000018208">
    <property type="component" value="Unassembled WGS sequence"/>
</dbReference>
<dbReference type="EMBL" id="KI546167">
    <property type="protein sequence ID" value="EST41792.1"/>
    <property type="molecule type" value="Genomic_DNA"/>
</dbReference>
<sequence length="657" mass="75329">MLQSQRQIYIDLGSSNTKVIIKTKSLICNPWLQTKTFDDSVISSDLYCDMNNSAVDQINADYSYLLLNNKKTHHHSYKQDNIIVFKNILKALFASTDDMIQFPNLPLIVCPTNKRNYPFYYVLLAYFRVLSKEIKRYFINVLKVKDYNYQNTQIYLIQNQNCSEKQKAAILKVFNFAFGSQVDELKVSMKEQEKGLVYYLFALEKLEAKNGTKISIIDCKNQQFYHTIIDIGNTISVGNPEKIEVKNGVPSVKISKITMAIGGNTAVFKNSKDVKIAKYGKVFCCLGYCQDDINDIKIQGTQSAHFFGVETLVQFDSKIDIRNIELTFLEQNGKTFVVNACKILIKPGDYFADNAEDFVINYIAALPSHQKDDFVDIVIHQFEAAEIEEYGEFHVYKGSSDPIGGFHLSLDQLDKELPREKRSYEVCLRLTPNLQGVVKRVRYGTVSKTVKNLELDCFTPLKFQFKSKRHTVFVVDASGSMNSCMKNLYEPVNFKNEWRNLFGAVIDRIILYLRNRQNYVDDIFSLIIFNSEATILLDKVQNIQLIFQKINNIQVAGQSDILSGIIACSKVQYKGDMKALSYEQICIVFTDGDVKYDSEKSEIVYKQLEEDMDLHVVAFGDTDYTALNQMCDTMHGEFHLSKDLDDLQSVFYFVATE</sequence>
<dbReference type="AlphaFoldDB" id="V6LBJ9"/>
<keyword evidence="4" id="KW-1185">Reference proteome</keyword>
<evidence type="ECO:0000259" key="1">
    <source>
        <dbReference type="PROSITE" id="PS50234"/>
    </source>
</evidence>
<evidence type="ECO:0000313" key="3">
    <source>
        <dbReference type="EMBL" id="KAH0573209.1"/>
    </source>
</evidence>
<reference evidence="3" key="2">
    <citation type="submission" date="2020-12" db="EMBL/GenBank/DDBJ databases">
        <title>New Spironucleus salmonicida genome in near-complete chromosomes.</title>
        <authorList>
            <person name="Xu F."/>
            <person name="Kurt Z."/>
            <person name="Jimenez-Gonzalez A."/>
            <person name="Astvaldsson A."/>
            <person name="Andersson J.O."/>
            <person name="Svard S.G."/>
        </authorList>
    </citation>
    <scope>NUCLEOTIDE SEQUENCE</scope>
    <source>
        <strain evidence="3">ATCC 50377</strain>
    </source>
</reference>
<proteinExistence type="predicted"/>
<dbReference type="EMBL" id="AUWU02000005">
    <property type="protein sequence ID" value="KAH0573209.1"/>
    <property type="molecule type" value="Genomic_DNA"/>
</dbReference>
<dbReference type="SUPFAM" id="SSF53300">
    <property type="entry name" value="vWA-like"/>
    <property type="match status" value="1"/>
</dbReference>
<dbReference type="VEuPathDB" id="GiardiaDB:SS50377_25329"/>
<dbReference type="Pfam" id="PF00092">
    <property type="entry name" value="VWA"/>
    <property type="match status" value="1"/>
</dbReference>
<dbReference type="InterPro" id="IPR036465">
    <property type="entry name" value="vWFA_dom_sf"/>
</dbReference>
<gene>
    <name evidence="2" type="ORF">SS50377_18625</name>
    <name evidence="3" type="ORF">SS50377_25329</name>
</gene>
<protein>
    <submittedName>
        <fullName evidence="2">von Willebrand factor type A domain-containing protein</fullName>
    </submittedName>
</protein>
<evidence type="ECO:0000313" key="4">
    <source>
        <dbReference type="Proteomes" id="UP000018208"/>
    </source>
</evidence>
<dbReference type="InterPro" id="IPR002035">
    <property type="entry name" value="VWF_A"/>
</dbReference>
<dbReference type="CDD" id="cd00198">
    <property type="entry name" value="vWFA"/>
    <property type="match status" value="1"/>
</dbReference>
<dbReference type="SMART" id="SM00327">
    <property type="entry name" value="VWA"/>
    <property type="match status" value="1"/>
</dbReference>
<dbReference type="PROSITE" id="PS50234">
    <property type="entry name" value="VWFA"/>
    <property type="match status" value="1"/>
</dbReference>
<feature type="domain" description="VWFA" evidence="1">
    <location>
        <begin position="470"/>
        <end position="654"/>
    </location>
</feature>
<dbReference type="Gene3D" id="3.40.50.410">
    <property type="entry name" value="von Willebrand factor, type A domain"/>
    <property type="match status" value="1"/>
</dbReference>
<organism evidence="2">
    <name type="scientific">Spironucleus salmonicida</name>
    <dbReference type="NCBI Taxonomy" id="348837"/>
    <lineage>
        <taxon>Eukaryota</taxon>
        <taxon>Metamonada</taxon>
        <taxon>Diplomonadida</taxon>
        <taxon>Hexamitidae</taxon>
        <taxon>Hexamitinae</taxon>
        <taxon>Spironucleus</taxon>
    </lineage>
</organism>
<evidence type="ECO:0000313" key="2">
    <source>
        <dbReference type="EMBL" id="EST41792.1"/>
    </source>
</evidence>